<keyword evidence="4" id="KW-0808">Transferase</keyword>
<dbReference type="Pfam" id="PF00512">
    <property type="entry name" value="HisKA"/>
    <property type="match status" value="1"/>
</dbReference>
<dbReference type="SUPFAM" id="SSF55785">
    <property type="entry name" value="PYP-like sensor domain (PAS domain)"/>
    <property type="match status" value="2"/>
</dbReference>
<dbReference type="Pfam" id="PF02518">
    <property type="entry name" value="HATPase_c"/>
    <property type="match status" value="1"/>
</dbReference>
<dbReference type="Gene3D" id="3.30.565.10">
    <property type="entry name" value="Histidine kinase-like ATPase, C-terminal domain"/>
    <property type="match status" value="1"/>
</dbReference>
<comment type="catalytic activity">
    <reaction evidence="1">
        <text>ATP + protein L-histidine = ADP + protein N-phospho-L-histidine.</text>
        <dbReference type="EC" id="2.7.13.3"/>
    </reaction>
</comment>
<evidence type="ECO:0000313" key="8">
    <source>
        <dbReference type="Proteomes" id="UP000502179"/>
    </source>
</evidence>
<dbReference type="InterPro" id="IPR003661">
    <property type="entry name" value="HisK_dim/P_dom"/>
</dbReference>
<dbReference type="Proteomes" id="UP000502179">
    <property type="component" value="Chromosome"/>
</dbReference>
<keyword evidence="5" id="KW-0418">Kinase</keyword>
<dbReference type="RefSeq" id="WP_166031327.1">
    <property type="nucleotide sequence ID" value="NZ_CP048877.1"/>
</dbReference>
<gene>
    <name evidence="7" type="ORF">G4V39_01920</name>
</gene>
<evidence type="ECO:0000256" key="3">
    <source>
        <dbReference type="ARBA" id="ARBA00022553"/>
    </source>
</evidence>
<dbReference type="Gene3D" id="3.30.450.20">
    <property type="entry name" value="PAS domain"/>
    <property type="match status" value="2"/>
</dbReference>
<dbReference type="InterPro" id="IPR000014">
    <property type="entry name" value="PAS"/>
</dbReference>
<dbReference type="InterPro" id="IPR035965">
    <property type="entry name" value="PAS-like_dom_sf"/>
</dbReference>
<evidence type="ECO:0000256" key="1">
    <source>
        <dbReference type="ARBA" id="ARBA00000085"/>
    </source>
</evidence>
<evidence type="ECO:0000256" key="4">
    <source>
        <dbReference type="ARBA" id="ARBA00022679"/>
    </source>
</evidence>
<dbReference type="AlphaFoldDB" id="A0A6G7PTU8"/>
<evidence type="ECO:0000256" key="5">
    <source>
        <dbReference type="ARBA" id="ARBA00022777"/>
    </source>
</evidence>
<accession>A0A6G7PTU8</accession>
<dbReference type="InterPro" id="IPR005467">
    <property type="entry name" value="His_kinase_dom"/>
</dbReference>
<dbReference type="EC" id="2.7.13.3" evidence="2"/>
<dbReference type="SMART" id="SM00387">
    <property type="entry name" value="HATPase_c"/>
    <property type="match status" value="1"/>
</dbReference>
<dbReference type="PRINTS" id="PR00344">
    <property type="entry name" value="BCTRLSENSOR"/>
</dbReference>
<dbReference type="SMART" id="SM00388">
    <property type="entry name" value="HisKA"/>
    <property type="match status" value="1"/>
</dbReference>
<dbReference type="PANTHER" id="PTHR43047:SF72">
    <property type="entry name" value="OSMOSENSING HISTIDINE PROTEIN KINASE SLN1"/>
    <property type="match status" value="1"/>
</dbReference>
<keyword evidence="8" id="KW-1185">Reference proteome</keyword>
<dbReference type="InterPro" id="IPR004358">
    <property type="entry name" value="Sig_transdc_His_kin-like_C"/>
</dbReference>
<dbReference type="FunFam" id="3.30.565.10:FF:000010">
    <property type="entry name" value="Sensor histidine kinase RcsC"/>
    <property type="match status" value="1"/>
</dbReference>
<name>A0A6G7PTU8_9BACT</name>
<dbReference type="FunFam" id="1.10.287.130:FF:000001">
    <property type="entry name" value="Two-component sensor histidine kinase"/>
    <property type="match status" value="1"/>
</dbReference>
<proteinExistence type="predicted"/>
<dbReference type="PROSITE" id="PS50109">
    <property type="entry name" value="HIS_KIN"/>
    <property type="match status" value="1"/>
</dbReference>
<dbReference type="Pfam" id="PF13426">
    <property type="entry name" value="PAS_9"/>
    <property type="match status" value="1"/>
</dbReference>
<evidence type="ECO:0000256" key="2">
    <source>
        <dbReference type="ARBA" id="ARBA00012438"/>
    </source>
</evidence>
<dbReference type="GO" id="GO:0005886">
    <property type="term" value="C:plasma membrane"/>
    <property type="evidence" value="ECO:0007669"/>
    <property type="project" value="TreeGrafter"/>
</dbReference>
<reference evidence="7 8" key="1">
    <citation type="submission" date="2020-02" db="EMBL/GenBank/DDBJ databases">
        <title>Genome analysis of Thermosulfuriphilus ammonigenes ST65T, an anaerobic thermophilic chemolithoautotrophic bacterium isolated from a deep-sea hydrothermal vent.</title>
        <authorList>
            <person name="Slobodkina G."/>
            <person name="Allioux M."/>
            <person name="Merkel A."/>
            <person name="Alain K."/>
            <person name="Jebbar M."/>
            <person name="Slobodkin A."/>
        </authorList>
    </citation>
    <scope>NUCLEOTIDE SEQUENCE [LARGE SCALE GENOMIC DNA]</scope>
    <source>
        <strain evidence="7 8">ST65</strain>
    </source>
</reference>
<dbReference type="Pfam" id="PF08448">
    <property type="entry name" value="PAS_4"/>
    <property type="match status" value="1"/>
</dbReference>
<dbReference type="GO" id="GO:0009927">
    <property type="term" value="F:histidine phosphotransfer kinase activity"/>
    <property type="evidence" value="ECO:0007669"/>
    <property type="project" value="TreeGrafter"/>
</dbReference>
<dbReference type="InterPro" id="IPR036890">
    <property type="entry name" value="HATPase_C_sf"/>
</dbReference>
<evidence type="ECO:0000256" key="6">
    <source>
        <dbReference type="ARBA" id="ARBA00023012"/>
    </source>
</evidence>
<keyword evidence="6" id="KW-0902">Two-component regulatory system</keyword>
<organism evidence="7 8">
    <name type="scientific">Thermosulfuriphilus ammonigenes</name>
    <dbReference type="NCBI Taxonomy" id="1936021"/>
    <lineage>
        <taxon>Bacteria</taxon>
        <taxon>Pseudomonadati</taxon>
        <taxon>Thermodesulfobacteriota</taxon>
        <taxon>Thermodesulfobacteria</taxon>
        <taxon>Thermodesulfobacteriales</taxon>
        <taxon>Thermodesulfobacteriaceae</taxon>
        <taxon>Thermosulfuriphilus</taxon>
    </lineage>
</organism>
<dbReference type="NCBIfam" id="TIGR00229">
    <property type="entry name" value="sensory_box"/>
    <property type="match status" value="2"/>
</dbReference>
<dbReference type="SMART" id="SM00091">
    <property type="entry name" value="PAS"/>
    <property type="match status" value="2"/>
</dbReference>
<dbReference type="PANTHER" id="PTHR43047">
    <property type="entry name" value="TWO-COMPONENT HISTIDINE PROTEIN KINASE"/>
    <property type="match status" value="1"/>
</dbReference>
<dbReference type="GO" id="GO:0000155">
    <property type="term" value="F:phosphorelay sensor kinase activity"/>
    <property type="evidence" value="ECO:0007669"/>
    <property type="project" value="InterPro"/>
</dbReference>
<protein>
    <recommendedName>
        <fullName evidence="2">histidine kinase</fullName>
        <ecNumber evidence="2">2.7.13.3</ecNumber>
    </recommendedName>
</protein>
<keyword evidence="3" id="KW-0597">Phosphoprotein</keyword>
<dbReference type="PROSITE" id="PS50112">
    <property type="entry name" value="PAS"/>
    <property type="match status" value="1"/>
</dbReference>
<dbReference type="SUPFAM" id="SSF47384">
    <property type="entry name" value="Homodimeric domain of signal transducing histidine kinase"/>
    <property type="match status" value="1"/>
</dbReference>
<dbReference type="CDD" id="cd00082">
    <property type="entry name" value="HisKA"/>
    <property type="match status" value="1"/>
</dbReference>
<dbReference type="CDD" id="cd16922">
    <property type="entry name" value="HATPase_EvgS-ArcB-TorS-like"/>
    <property type="match status" value="1"/>
</dbReference>
<dbReference type="InterPro" id="IPR003594">
    <property type="entry name" value="HATPase_dom"/>
</dbReference>
<dbReference type="CDD" id="cd00130">
    <property type="entry name" value="PAS"/>
    <property type="match status" value="2"/>
</dbReference>
<dbReference type="InterPro" id="IPR036097">
    <property type="entry name" value="HisK_dim/P_sf"/>
</dbReference>
<evidence type="ECO:0000313" key="7">
    <source>
        <dbReference type="EMBL" id="QIJ71105.1"/>
    </source>
</evidence>
<dbReference type="InterPro" id="IPR013656">
    <property type="entry name" value="PAS_4"/>
</dbReference>
<dbReference type="Gene3D" id="1.10.287.130">
    <property type="match status" value="1"/>
</dbReference>
<sequence length="669" mass="75558">MKDQIFRLLCEQFPYPLSIHNREGIILWANKAFADMVGMDLEEIQGSHCFQIVHHLEAFPSYCPLLEVIHFGGRVIVRTEEIMPGRIAEVVVVPLETEGGKVKTCLHLAREVTEEIEQLNHLRETKRAFTAILDASVSGIAFLVDNRFQWINRSFSEILGYEITELRNLPLSAIFDSDLELDIRRKETHQALRLEGRYRFQTTLKHKNGSKVHSLVGISPLDRSDLRQGLVLTIIDISDLTRAQAALIETHQRLENAYAKIKEINQELALKNRELELARKEAEEANRLKSEFLASTSHELRTPINSIMGFLKLILDGLYDSPNELLNFVRTAYDSAEHLLNLINDVLDVAKIEAGRLEIDCLPLNLDDLFTEIRNLTMVQAEKKRLSLMIEEPGHIYVYGDQQRLRQILLNLVGNAIKFTDKGEVRVWAEQKPGTDLVVINVKDTGIGIPPDKIRVIFEAFRQVDSSTSRPYGGTGLGLTISKKLAELMGGRLSIESPGLGRGTTARVYLPLAAGIDPGASPLGPEKPEITDVFVVFRNRRGYPEIEEVLREKGLSFRLFCHPDEVATLIEIDCRPQLVISDLIFPCREEAKIRTGEELLNFLDKTAPSVGIILYDDIGELNEDELIEHYTNAPFKILPKPPEKTPLLKALFALGVLQDLEILERNGCF</sequence>
<dbReference type="EMBL" id="CP048877">
    <property type="protein sequence ID" value="QIJ71105.1"/>
    <property type="molecule type" value="Genomic_DNA"/>
</dbReference>
<dbReference type="KEGG" id="tav:G4V39_01920"/>
<dbReference type="SUPFAM" id="SSF55874">
    <property type="entry name" value="ATPase domain of HSP90 chaperone/DNA topoisomerase II/histidine kinase"/>
    <property type="match status" value="1"/>
</dbReference>